<comment type="caution">
    <text evidence="3">The sequence shown here is derived from an EMBL/GenBank/DDBJ whole genome shotgun (WGS) entry which is preliminary data.</text>
</comment>
<evidence type="ECO:0000256" key="1">
    <source>
        <dbReference type="SAM" id="Coils"/>
    </source>
</evidence>
<dbReference type="RefSeq" id="WP_302243239.1">
    <property type="nucleotide sequence ID" value="NZ_JAULJQ010000001.1"/>
</dbReference>
<protein>
    <submittedName>
        <fullName evidence="3">Uncharacterized protein</fullName>
    </submittedName>
</protein>
<evidence type="ECO:0000256" key="2">
    <source>
        <dbReference type="SAM" id="MobiDB-lite"/>
    </source>
</evidence>
<feature type="compositionally biased region" description="Polar residues" evidence="2">
    <location>
        <begin position="1"/>
        <end position="22"/>
    </location>
</feature>
<accession>A0ABT8T747</accession>
<gene>
    <name evidence="3" type="ORF">Q2362_00230</name>
</gene>
<feature type="region of interest" description="Disordered" evidence="2">
    <location>
        <begin position="1"/>
        <end position="23"/>
    </location>
</feature>
<dbReference type="Proteomes" id="UP001171111">
    <property type="component" value="Unassembled WGS sequence"/>
</dbReference>
<keyword evidence="1" id="KW-0175">Coiled coil</keyword>
<evidence type="ECO:0000313" key="3">
    <source>
        <dbReference type="EMBL" id="MDO2408523.1"/>
    </source>
</evidence>
<evidence type="ECO:0000313" key="4">
    <source>
        <dbReference type="Proteomes" id="UP001171111"/>
    </source>
</evidence>
<proteinExistence type="predicted"/>
<feature type="coiled-coil region" evidence="1">
    <location>
        <begin position="53"/>
        <end position="116"/>
    </location>
</feature>
<reference evidence="3 4" key="1">
    <citation type="submission" date="2023-06" db="EMBL/GenBank/DDBJ databases">
        <title>Campylobacter magnum sp. nov., isolated from cecal contents of domestic pigs (Sus scrofa domesticus).</title>
        <authorList>
            <person name="Papic B."/>
            <person name="Gruntar I."/>
        </authorList>
    </citation>
    <scope>NUCLEOTIDE SEQUENCE [LARGE SCALE GENOMIC DNA]</scope>
    <source>
        <strain evidence="4">34484-21</strain>
    </source>
</reference>
<sequence>MIKIGQNTTPLTSSEQKISGKNSEFRKTLAKVEQFKKDLEELGPLRLAFKLNMDKIKQKVEEKRAELAQLFKLAELSGDEKARTIASIEEMLEAYKKQLLEQMQAAKELEDEKQAQKSPSAKVDVMRAFAFLDAKNAAQNKAQNKQDELLKSLL</sequence>
<organism evidence="3 4">
    <name type="scientific">Campylobacter magnus</name>
    <dbReference type="NCBI Taxonomy" id="3026462"/>
    <lineage>
        <taxon>Bacteria</taxon>
        <taxon>Pseudomonadati</taxon>
        <taxon>Campylobacterota</taxon>
        <taxon>Epsilonproteobacteria</taxon>
        <taxon>Campylobacterales</taxon>
        <taxon>Campylobacteraceae</taxon>
        <taxon>Campylobacter</taxon>
    </lineage>
</organism>
<dbReference type="EMBL" id="JAULJQ010000001">
    <property type="protein sequence ID" value="MDO2408523.1"/>
    <property type="molecule type" value="Genomic_DNA"/>
</dbReference>
<name>A0ABT8T747_9BACT</name>
<keyword evidence="4" id="KW-1185">Reference proteome</keyword>